<dbReference type="InterPro" id="IPR014729">
    <property type="entry name" value="Rossmann-like_a/b/a_fold"/>
</dbReference>
<keyword evidence="2" id="KW-0808">Transferase</keyword>
<proteinExistence type="predicted"/>
<dbReference type="GeneID" id="85462277"/>
<accession>A0AAJ0ADH7</accession>
<reference evidence="2" key="1">
    <citation type="submission" date="2021-06" db="EMBL/GenBank/DDBJ databases">
        <title>Comparative genomics, transcriptomics and evolutionary studies reveal genomic signatures of adaptation to plant cell wall in hemibiotrophic fungi.</title>
        <authorList>
            <consortium name="DOE Joint Genome Institute"/>
            <person name="Baroncelli R."/>
            <person name="Diaz J.F."/>
            <person name="Benocci T."/>
            <person name="Peng M."/>
            <person name="Battaglia E."/>
            <person name="Haridas S."/>
            <person name="Andreopoulos W."/>
            <person name="Labutti K."/>
            <person name="Pangilinan J."/>
            <person name="Floch G.L."/>
            <person name="Makela M.R."/>
            <person name="Henrissat B."/>
            <person name="Grigoriev I.V."/>
            <person name="Crouch J.A."/>
            <person name="De Vries R.P."/>
            <person name="Sukno S.A."/>
            <person name="Thon M.R."/>
        </authorList>
    </citation>
    <scope>NUCLEOTIDE SEQUENCE</scope>
    <source>
        <strain evidence="2">CBS 193.32</strain>
    </source>
</reference>
<dbReference type="GO" id="GO:0005634">
    <property type="term" value="C:nucleus"/>
    <property type="evidence" value="ECO:0007669"/>
    <property type="project" value="TreeGrafter"/>
</dbReference>
<dbReference type="PANTHER" id="PTHR31285">
    <property type="entry name" value="NICOTINAMIDE MONONUCLEOTIDE ADENYLYLTRANSFERASE"/>
    <property type="match status" value="1"/>
</dbReference>
<keyword evidence="3" id="KW-1185">Reference proteome</keyword>
<evidence type="ECO:0000313" key="3">
    <source>
        <dbReference type="Proteomes" id="UP001224890"/>
    </source>
</evidence>
<dbReference type="Proteomes" id="UP001224890">
    <property type="component" value="Unassembled WGS sequence"/>
</dbReference>
<dbReference type="AlphaFoldDB" id="A0AAJ0ADH7"/>
<protein>
    <submittedName>
        <fullName evidence="2">Cytidylyltransferase</fullName>
    </submittedName>
</protein>
<evidence type="ECO:0000313" key="2">
    <source>
        <dbReference type="EMBL" id="KAK1658945.1"/>
    </source>
</evidence>
<feature type="region of interest" description="Disordered" evidence="1">
    <location>
        <begin position="43"/>
        <end position="73"/>
    </location>
</feature>
<keyword evidence="2" id="KW-0548">Nucleotidyltransferase</keyword>
<dbReference type="RefSeq" id="XP_060423709.1">
    <property type="nucleotide sequence ID" value="XM_060577751.1"/>
</dbReference>
<organism evidence="2 3">
    <name type="scientific">Colletotrichum godetiae</name>
    <dbReference type="NCBI Taxonomy" id="1209918"/>
    <lineage>
        <taxon>Eukaryota</taxon>
        <taxon>Fungi</taxon>
        <taxon>Dikarya</taxon>
        <taxon>Ascomycota</taxon>
        <taxon>Pezizomycotina</taxon>
        <taxon>Sordariomycetes</taxon>
        <taxon>Hypocreomycetidae</taxon>
        <taxon>Glomerellales</taxon>
        <taxon>Glomerellaceae</taxon>
        <taxon>Colletotrichum</taxon>
        <taxon>Colletotrichum acutatum species complex</taxon>
    </lineage>
</organism>
<feature type="compositionally biased region" description="Basic and acidic residues" evidence="1">
    <location>
        <begin position="63"/>
        <end position="73"/>
    </location>
</feature>
<dbReference type="GO" id="GO:0000309">
    <property type="term" value="F:nicotinamide-nucleotide adenylyltransferase activity"/>
    <property type="evidence" value="ECO:0007669"/>
    <property type="project" value="TreeGrafter"/>
</dbReference>
<dbReference type="PANTHER" id="PTHR31285:SF0">
    <property type="entry name" value="NICOTINAMIDE MONONUCLEOTIDE ADENYLYLTRANSFERASE"/>
    <property type="match status" value="1"/>
</dbReference>
<gene>
    <name evidence="2" type="ORF">BDP55DRAFT_698078</name>
</gene>
<dbReference type="GO" id="GO:0005737">
    <property type="term" value="C:cytoplasm"/>
    <property type="evidence" value="ECO:0007669"/>
    <property type="project" value="TreeGrafter"/>
</dbReference>
<name>A0AAJ0ADH7_9PEZI</name>
<comment type="caution">
    <text evidence="2">The sequence shown here is derived from an EMBL/GenBank/DDBJ whole genome shotgun (WGS) entry which is preliminary data.</text>
</comment>
<dbReference type="Gene3D" id="3.40.50.620">
    <property type="entry name" value="HUPs"/>
    <property type="match status" value="1"/>
</dbReference>
<dbReference type="SUPFAM" id="SSF52374">
    <property type="entry name" value="Nucleotidylyl transferase"/>
    <property type="match status" value="1"/>
</dbReference>
<evidence type="ECO:0000256" key="1">
    <source>
        <dbReference type="SAM" id="MobiDB-lite"/>
    </source>
</evidence>
<dbReference type="EMBL" id="JAHMHR010000067">
    <property type="protein sequence ID" value="KAK1658945.1"/>
    <property type="molecule type" value="Genomic_DNA"/>
</dbReference>
<sequence length="361" mass="39161">MSSTTAEPDPAMKSRAALVDFFSRSLTAFQSSRDAFRVVCTLPPRGGGSSGDTATIPAPAPRRLGDESGSGEKRSVKSLVVLDSSFNPPTMAHLRMAASAIRDLQRRKTTTTTGGSSGPVRLLLLLAVNNADKKPKPAAFEVRLGMMYAFATDLRDELKRKGVEEALGESMKGAETVQKEEEEKEEVEVDLGLTTMPYFHDKSQAISDTGFYAQGSEGEPEQVYLAGYDTLIRIFNPKYYSGTSSAEEATAEAVAPIRSALDPFLNRSKLRITMRTDDGWGGEGEQVAYLESLRDGGLEEVGGRGQWAERVEMVRGRDAGEEVVSSTKVREAASAGDDEGLGKLVSRRVKEWVLGEGLYRE</sequence>
<dbReference type="GO" id="GO:0016887">
    <property type="term" value="F:ATP hydrolysis activity"/>
    <property type="evidence" value="ECO:0007669"/>
    <property type="project" value="TreeGrafter"/>
</dbReference>